<proteinExistence type="inferred from homology"/>
<dbReference type="Gene3D" id="3.30.70.360">
    <property type="match status" value="1"/>
</dbReference>
<keyword evidence="9" id="KW-1185">Reference proteome</keyword>
<dbReference type="InterPro" id="IPR011650">
    <property type="entry name" value="Peptidase_M20_dimer"/>
</dbReference>
<dbReference type="SUPFAM" id="SSF55031">
    <property type="entry name" value="Bacterial exopeptidase dimerisation domain"/>
    <property type="match status" value="1"/>
</dbReference>
<dbReference type="NCBIfam" id="NF005913">
    <property type="entry name" value="PRK07906.1"/>
    <property type="match status" value="1"/>
</dbReference>
<sequence length="452" mass="48573">MAPHDAATAPTEPTAPGYDPAAEVVDLCRDLIRFDTSNYGEAEGPGERKAAEHVATLLDEVGISSEVIEGFDGRTNVVARWGGNGSAESRAKGALLVHGHLDVVPAAAEDWQVHPFSGEVQDGYVWGRGAVDMKDFDAMLLSSVRARARAGVVPDREMVLCFTADEEAGGHRGAEVLIEQHRHLFEGCTEAVGEVGGFSTTVRGRRVYLIEAAEKGMAWMRLTARGRAGHGSMINDDNAVTRLAAAVARVGAYEWPVRLTPTMEVCLAAVGELAGVEATPENAPGLIEEFGPAARMLGAVIRNVASPTQLEAGYKVNVIPTEATAHMDGRFLPGFEDEFFATMADLLGEGVEMDFVSHQQPWESPYEGDTVRAMHRSLMAEDPDALVAPYLMSAGTDAKHFRKLGLQSYGFAPLRLPADLDFTALFHGVDERVPVDALEFGARVLDRFLGDA</sequence>
<keyword evidence="4" id="KW-0378">Hydrolase</keyword>
<dbReference type="RefSeq" id="WP_250825883.1">
    <property type="nucleotide sequence ID" value="NZ_JAMOIL010000001.1"/>
</dbReference>
<evidence type="ECO:0000256" key="6">
    <source>
        <dbReference type="SAM" id="MobiDB-lite"/>
    </source>
</evidence>
<reference evidence="8" key="1">
    <citation type="submission" date="2022-05" db="EMBL/GenBank/DDBJ databases">
        <authorList>
            <person name="Tuo L."/>
        </authorList>
    </citation>
    <scope>NUCLEOTIDE SEQUENCE</scope>
    <source>
        <strain evidence="8">BSK12Z-4</strain>
    </source>
</reference>
<dbReference type="Proteomes" id="UP001139485">
    <property type="component" value="Unassembled WGS sequence"/>
</dbReference>
<feature type="compositionally biased region" description="Low complexity" evidence="6">
    <location>
        <begin position="1"/>
        <end position="16"/>
    </location>
</feature>
<evidence type="ECO:0000256" key="4">
    <source>
        <dbReference type="ARBA" id="ARBA00022801"/>
    </source>
</evidence>
<dbReference type="Pfam" id="PF01546">
    <property type="entry name" value="Peptidase_M20"/>
    <property type="match status" value="1"/>
</dbReference>
<gene>
    <name evidence="8" type="ORF">M8330_01470</name>
</gene>
<keyword evidence="5" id="KW-0862">Zinc</keyword>
<dbReference type="Gene3D" id="1.10.150.900">
    <property type="match status" value="1"/>
</dbReference>
<dbReference type="InterPro" id="IPR050072">
    <property type="entry name" value="Peptidase_M20A"/>
</dbReference>
<dbReference type="Pfam" id="PF07687">
    <property type="entry name" value="M20_dimer"/>
    <property type="match status" value="1"/>
</dbReference>
<dbReference type="InterPro" id="IPR002933">
    <property type="entry name" value="Peptidase_M20"/>
</dbReference>
<keyword evidence="3" id="KW-0479">Metal-binding</keyword>
<dbReference type="InterPro" id="IPR001261">
    <property type="entry name" value="ArgE/DapE_CS"/>
</dbReference>
<evidence type="ECO:0000256" key="2">
    <source>
        <dbReference type="ARBA" id="ARBA00006247"/>
    </source>
</evidence>
<comment type="cofactor">
    <cofactor evidence="1">
        <name>Zn(2+)</name>
        <dbReference type="ChEBI" id="CHEBI:29105"/>
    </cofactor>
</comment>
<dbReference type="PANTHER" id="PTHR43808:SF8">
    <property type="entry name" value="PEPTIDASE M20 DIMERISATION DOMAIN-CONTAINING PROTEIN"/>
    <property type="match status" value="1"/>
</dbReference>
<evidence type="ECO:0000256" key="3">
    <source>
        <dbReference type="ARBA" id="ARBA00022723"/>
    </source>
</evidence>
<dbReference type="EMBL" id="JAMOIL010000001">
    <property type="protein sequence ID" value="MCM0618960.1"/>
    <property type="molecule type" value="Genomic_DNA"/>
</dbReference>
<feature type="domain" description="Peptidase M20 dimerisation" evidence="7">
    <location>
        <begin position="213"/>
        <end position="340"/>
    </location>
</feature>
<evidence type="ECO:0000313" key="8">
    <source>
        <dbReference type="EMBL" id="MCM0618960.1"/>
    </source>
</evidence>
<dbReference type="PANTHER" id="PTHR43808">
    <property type="entry name" value="ACETYLORNITHINE DEACETYLASE"/>
    <property type="match status" value="1"/>
</dbReference>
<comment type="caution">
    <text evidence="8">The sequence shown here is derived from an EMBL/GenBank/DDBJ whole genome shotgun (WGS) entry which is preliminary data.</text>
</comment>
<feature type="region of interest" description="Disordered" evidence="6">
    <location>
        <begin position="1"/>
        <end position="20"/>
    </location>
</feature>
<name>A0A9X2D480_9ACTN</name>
<dbReference type="PROSITE" id="PS00758">
    <property type="entry name" value="ARGE_DAPE_CPG2_1"/>
    <property type="match status" value="1"/>
</dbReference>
<accession>A0A9X2D480</accession>
<evidence type="ECO:0000259" key="7">
    <source>
        <dbReference type="Pfam" id="PF07687"/>
    </source>
</evidence>
<dbReference type="InterPro" id="IPR036264">
    <property type="entry name" value="Bact_exopeptidase_dim_dom"/>
</dbReference>
<evidence type="ECO:0000313" key="9">
    <source>
        <dbReference type="Proteomes" id="UP001139485"/>
    </source>
</evidence>
<organism evidence="8 9">
    <name type="scientific">Nocardioides bruguierae</name>
    <dbReference type="NCBI Taxonomy" id="2945102"/>
    <lineage>
        <taxon>Bacteria</taxon>
        <taxon>Bacillati</taxon>
        <taxon>Actinomycetota</taxon>
        <taxon>Actinomycetes</taxon>
        <taxon>Propionibacteriales</taxon>
        <taxon>Nocardioidaceae</taxon>
        <taxon>Nocardioides</taxon>
    </lineage>
</organism>
<dbReference type="AlphaFoldDB" id="A0A9X2D480"/>
<dbReference type="SUPFAM" id="SSF53187">
    <property type="entry name" value="Zn-dependent exopeptidases"/>
    <property type="match status" value="1"/>
</dbReference>
<dbReference type="GO" id="GO:0016787">
    <property type="term" value="F:hydrolase activity"/>
    <property type="evidence" value="ECO:0007669"/>
    <property type="project" value="UniProtKB-KW"/>
</dbReference>
<comment type="similarity">
    <text evidence="2">Belongs to the peptidase M20A family.</text>
</comment>
<evidence type="ECO:0000256" key="5">
    <source>
        <dbReference type="ARBA" id="ARBA00022833"/>
    </source>
</evidence>
<dbReference type="GO" id="GO:0046872">
    <property type="term" value="F:metal ion binding"/>
    <property type="evidence" value="ECO:0007669"/>
    <property type="project" value="UniProtKB-KW"/>
</dbReference>
<dbReference type="Gene3D" id="3.40.630.10">
    <property type="entry name" value="Zn peptidases"/>
    <property type="match status" value="1"/>
</dbReference>
<dbReference type="FunFam" id="1.10.150.900:FF:000002">
    <property type="entry name" value="M20/M25/M40 family peptidase"/>
    <property type="match status" value="1"/>
</dbReference>
<evidence type="ECO:0000256" key="1">
    <source>
        <dbReference type="ARBA" id="ARBA00001947"/>
    </source>
</evidence>
<protein>
    <submittedName>
        <fullName evidence="8">M20/M25/M40 family metallo-hydrolase</fullName>
    </submittedName>
</protein>